<gene>
    <name evidence="3" type="ORF">JXQ802_LOCUS58818</name>
    <name evidence="2" type="ORF">PYM288_LOCUS42177</name>
</gene>
<organism evidence="2 4">
    <name type="scientific">Rotaria sordida</name>
    <dbReference type="NCBI Taxonomy" id="392033"/>
    <lineage>
        <taxon>Eukaryota</taxon>
        <taxon>Metazoa</taxon>
        <taxon>Spiralia</taxon>
        <taxon>Gnathifera</taxon>
        <taxon>Rotifera</taxon>
        <taxon>Eurotatoria</taxon>
        <taxon>Bdelloidea</taxon>
        <taxon>Philodinida</taxon>
        <taxon>Philodinidae</taxon>
        <taxon>Rotaria</taxon>
    </lineage>
</organism>
<dbReference type="SMART" id="SM01181">
    <property type="entry name" value="E2_bind"/>
    <property type="match status" value="1"/>
</dbReference>
<feature type="domain" description="E2 binding" evidence="1">
    <location>
        <begin position="38"/>
        <end position="124"/>
    </location>
</feature>
<dbReference type="Gene3D" id="3.10.290.20">
    <property type="entry name" value="Ubiquitin-like 2 activating enzyme e1b. Chain: B, domain 3"/>
    <property type="match status" value="1"/>
</dbReference>
<evidence type="ECO:0000313" key="4">
    <source>
        <dbReference type="Proteomes" id="UP000663854"/>
    </source>
</evidence>
<evidence type="ECO:0000313" key="5">
    <source>
        <dbReference type="Proteomes" id="UP000663870"/>
    </source>
</evidence>
<dbReference type="Proteomes" id="UP000663854">
    <property type="component" value="Unassembled WGS sequence"/>
</dbReference>
<dbReference type="SUPFAM" id="SSF69572">
    <property type="entry name" value="Activating enzymes of the ubiquitin-like proteins"/>
    <property type="match status" value="1"/>
</dbReference>
<dbReference type="Proteomes" id="UP000663870">
    <property type="component" value="Unassembled WGS sequence"/>
</dbReference>
<proteinExistence type="predicted"/>
<dbReference type="EMBL" id="CAJNOH010015617">
    <property type="protein sequence ID" value="CAF1565026.1"/>
    <property type="molecule type" value="Genomic_DNA"/>
</dbReference>
<reference evidence="2" key="1">
    <citation type="submission" date="2021-02" db="EMBL/GenBank/DDBJ databases">
        <authorList>
            <person name="Nowell W R."/>
        </authorList>
    </citation>
    <scope>NUCLEOTIDE SEQUENCE</scope>
</reference>
<dbReference type="InterPro" id="IPR035985">
    <property type="entry name" value="Ubiquitin-activating_enz"/>
</dbReference>
<comment type="caution">
    <text evidence="2">The sequence shown here is derived from an EMBL/GenBank/DDBJ whole genome shotgun (WGS) entry which is preliminary data.</text>
</comment>
<dbReference type="InterPro" id="IPR014929">
    <property type="entry name" value="E2-binding"/>
</dbReference>
<evidence type="ECO:0000313" key="2">
    <source>
        <dbReference type="EMBL" id="CAF1565026.1"/>
    </source>
</evidence>
<dbReference type="GO" id="GO:0019781">
    <property type="term" value="F:NEDD8 activating enzyme activity"/>
    <property type="evidence" value="ECO:0007669"/>
    <property type="project" value="InterPro"/>
</dbReference>
<sequence>MLMNNYTMFNDIEGIYMLTYPPEKRDDCPICSNVPVRIQINETGKFQELIDLLTEKYQLTAPLILAEINGNLKTLYMTSTEQMRDATKPHLRMTLQELGLINGTEMLVGDPTRASSLRVILSLTSSMETATTK</sequence>
<dbReference type="GO" id="GO:0045116">
    <property type="term" value="P:protein neddylation"/>
    <property type="evidence" value="ECO:0007669"/>
    <property type="project" value="InterPro"/>
</dbReference>
<evidence type="ECO:0000313" key="3">
    <source>
        <dbReference type="EMBL" id="CAF1678824.1"/>
    </source>
</evidence>
<dbReference type="EMBL" id="CAJNOL010017541">
    <property type="protein sequence ID" value="CAF1678824.1"/>
    <property type="molecule type" value="Genomic_DNA"/>
</dbReference>
<dbReference type="AlphaFoldDB" id="A0A815Y2B0"/>
<keyword evidence="5" id="KW-1185">Reference proteome</keyword>
<accession>A0A815Y2B0</accession>
<dbReference type="Pfam" id="PF08825">
    <property type="entry name" value="E2_bind"/>
    <property type="match status" value="1"/>
</dbReference>
<protein>
    <recommendedName>
        <fullName evidence="1">E2 binding domain-containing protein</fullName>
    </recommendedName>
</protein>
<name>A0A815Y2B0_9BILA</name>
<evidence type="ECO:0000259" key="1">
    <source>
        <dbReference type="SMART" id="SM01181"/>
    </source>
</evidence>